<dbReference type="Proteomes" id="UP001600941">
    <property type="component" value="Unassembled WGS sequence"/>
</dbReference>
<reference evidence="1 2" key="1">
    <citation type="submission" date="2024-04" db="EMBL/GenBank/DDBJ databases">
        <title>Defined microbial consortia suppress multidrug-resistant proinflammatory Enterobacteriaceae via ecological control.</title>
        <authorList>
            <person name="Furuichi M."/>
            <person name="Kawaguchi T."/>
            <person name="Pust M."/>
            <person name="Yasuma K."/>
            <person name="Plichta D."/>
            <person name="Hasegawa N."/>
            <person name="Ohya T."/>
            <person name="Bhattarai S."/>
            <person name="Sasajima S."/>
            <person name="Aoto Y."/>
            <person name="Tuganbaev T."/>
            <person name="Yaginuma M."/>
            <person name="Ueda M."/>
            <person name="Okahashi N."/>
            <person name="Amafuji K."/>
            <person name="Kiridooshi Y."/>
            <person name="Sugita K."/>
            <person name="Strazar M."/>
            <person name="Skelly A."/>
            <person name="Suda W."/>
            <person name="Hattori M."/>
            <person name="Nakamoto N."/>
            <person name="Caballero S."/>
            <person name="Norman J."/>
            <person name="Olle B."/>
            <person name="Tanoue T."/>
            <person name="Arita M."/>
            <person name="Bucci V."/>
            <person name="Atarashi K."/>
            <person name="Xavier R."/>
            <person name="Honda K."/>
        </authorList>
    </citation>
    <scope>NUCLEOTIDE SEQUENCE [LARGE SCALE GENOMIC DNA]</scope>
    <source>
        <strain evidence="2">k34-0107-D12</strain>
    </source>
</reference>
<gene>
    <name evidence="1" type="ORF">K340107D12_44990</name>
</gene>
<protein>
    <recommendedName>
        <fullName evidence="3">Cupin domain-containing protein</fullName>
    </recommendedName>
</protein>
<organism evidence="1 2">
    <name type="scientific">Blautia parvula</name>
    <dbReference type="NCBI Taxonomy" id="2877527"/>
    <lineage>
        <taxon>Bacteria</taxon>
        <taxon>Bacillati</taxon>
        <taxon>Bacillota</taxon>
        <taxon>Clostridia</taxon>
        <taxon>Lachnospirales</taxon>
        <taxon>Lachnospiraceae</taxon>
        <taxon>Blautia</taxon>
    </lineage>
</organism>
<evidence type="ECO:0000313" key="2">
    <source>
        <dbReference type="Proteomes" id="UP001600941"/>
    </source>
</evidence>
<proteinExistence type="predicted"/>
<dbReference type="EMBL" id="BAABZQ010000001">
    <property type="protein sequence ID" value="GAA6501683.1"/>
    <property type="molecule type" value="Genomic_DNA"/>
</dbReference>
<keyword evidence="2" id="KW-1185">Reference proteome</keyword>
<comment type="caution">
    <text evidence="1">The sequence shown here is derived from an EMBL/GenBank/DDBJ whole genome shotgun (WGS) entry which is preliminary data.</text>
</comment>
<sequence>MQNSIHTFQNDTEEDTEFIVFRFVPDGVDKREQIKKDKKLAEEAEEI</sequence>
<name>A0ABQ0BYT4_9FIRM</name>
<evidence type="ECO:0008006" key="3">
    <source>
        <dbReference type="Google" id="ProtNLM"/>
    </source>
</evidence>
<accession>A0ABQ0BYT4</accession>
<evidence type="ECO:0000313" key="1">
    <source>
        <dbReference type="EMBL" id="GAA6501683.1"/>
    </source>
</evidence>